<keyword evidence="3" id="KW-1185">Reference proteome</keyword>
<dbReference type="Proteomes" id="UP000469292">
    <property type="component" value="Unassembled WGS sequence"/>
</dbReference>
<name>A0A6I5N9P0_9BIFI</name>
<feature type="compositionally biased region" description="Basic residues" evidence="1">
    <location>
        <begin position="38"/>
        <end position="57"/>
    </location>
</feature>
<comment type="caution">
    <text evidence="2">The sequence shown here is derived from an EMBL/GenBank/DDBJ whole genome shotgun (WGS) entry which is preliminary data.</text>
</comment>
<organism evidence="2 3">
    <name type="scientific">Bifidobacterium choloepi</name>
    <dbReference type="NCBI Taxonomy" id="2614131"/>
    <lineage>
        <taxon>Bacteria</taxon>
        <taxon>Bacillati</taxon>
        <taxon>Actinomycetota</taxon>
        <taxon>Actinomycetes</taxon>
        <taxon>Bifidobacteriales</taxon>
        <taxon>Bifidobacteriaceae</taxon>
        <taxon>Bifidobacterium</taxon>
    </lineage>
</organism>
<dbReference type="EMBL" id="VYSG01000004">
    <property type="protein sequence ID" value="NEG70511.1"/>
    <property type="molecule type" value="Genomic_DNA"/>
</dbReference>
<gene>
    <name evidence="2" type="ORF">F6S87_07890</name>
</gene>
<evidence type="ECO:0000256" key="1">
    <source>
        <dbReference type="SAM" id="MobiDB-lite"/>
    </source>
</evidence>
<accession>A0A6I5N9P0</accession>
<sequence>MHELEPTNHGDAGAAKLSWGATGEATGKVAGEATGKTSGRRSRRRKRKPAVRGRRLRERREKKGSIMGFRRGTSPAVLELLTCIMKLLDPEKDDTPVLKSAVEVVKIA</sequence>
<protein>
    <submittedName>
        <fullName evidence="2">Uncharacterized protein</fullName>
    </submittedName>
</protein>
<evidence type="ECO:0000313" key="2">
    <source>
        <dbReference type="EMBL" id="NEG70511.1"/>
    </source>
</evidence>
<evidence type="ECO:0000313" key="3">
    <source>
        <dbReference type="Proteomes" id="UP000469292"/>
    </source>
</evidence>
<dbReference type="AlphaFoldDB" id="A0A6I5N9P0"/>
<feature type="region of interest" description="Disordered" evidence="1">
    <location>
        <begin position="1"/>
        <end position="69"/>
    </location>
</feature>
<reference evidence="2 3" key="1">
    <citation type="submission" date="2019-09" db="EMBL/GenBank/DDBJ databases">
        <title>Phylogenetic characterization of a novel taxon of the genus Bifidobacterium: Bifidobacterium choloepi sp. nov.</title>
        <authorList>
            <person name="Modesto M."/>
            <person name="Satti M."/>
        </authorList>
    </citation>
    <scope>NUCLEOTIDE SEQUENCE [LARGE SCALE GENOMIC DNA]</scope>
    <source>
        <strain evidence="2 3">BRDM6</strain>
    </source>
</reference>
<proteinExistence type="predicted"/>